<accession>A0A0F6BAI9</accession>
<evidence type="ECO:0000313" key="1">
    <source>
        <dbReference type="EMBL" id="ACY91541.1"/>
    </source>
</evidence>
<proteinExistence type="predicted"/>
<evidence type="ECO:0000313" key="2">
    <source>
        <dbReference type="Proteomes" id="UP000002695"/>
    </source>
</evidence>
<dbReference type="AlphaFoldDB" id="A0A0F6BAI9"/>
<dbReference type="EMBL" id="CP001363">
    <property type="protein sequence ID" value="ACY91541.1"/>
    <property type="molecule type" value="Genomic_DNA"/>
</dbReference>
<dbReference type="KEGG" id="seo:STM14_5203"/>
<reference evidence="1 2" key="1">
    <citation type="journal article" date="2010" name="J. Bacteriol.">
        <title>Short-term signatures of evolutionary change in the Salmonella enterica serovar typhimurium 14028 genome.</title>
        <authorList>
            <person name="Jarvik T."/>
            <person name="Smillie C."/>
            <person name="Groisman E.A."/>
            <person name="Ochman H."/>
        </authorList>
    </citation>
    <scope>NUCLEOTIDE SEQUENCE [LARGE SCALE GENOMIC DNA]</scope>
    <source>
        <strain evidence="2">14028s / SGSC 2262</strain>
    </source>
</reference>
<organism evidence="1 2">
    <name type="scientific">Salmonella typhimurium (strain 14028s / SGSC 2262)</name>
    <dbReference type="NCBI Taxonomy" id="588858"/>
    <lineage>
        <taxon>Bacteria</taxon>
        <taxon>Pseudomonadati</taxon>
        <taxon>Pseudomonadota</taxon>
        <taxon>Gammaproteobacteria</taxon>
        <taxon>Enterobacterales</taxon>
        <taxon>Enterobacteriaceae</taxon>
        <taxon>Salmonella</taxon>
    </lineage>
</organism>
<name>A0A0F6BAI9_SALT1</name>
<dbReference type="Proteomes" id="UP000002695">
    <property type="component" value="Chromosome"/>
</dbReference>
<keyword evidence="2" id="KW-1185">Reference proteome</keyword>
<protein>
    <submittedName>
        <fullName evidence="1">Uncharacterized protein</fullName>
    </submittedName>
</protein>
<sequence>MIQITVGILNQHMISFIRPMEGIIVGQKTFEITYILCVLK</sequence>
<gene>
    <name evidence="1" type="ordered locus">STM14_5203</name>
</gene>
<dbReference type="HOGENOM" id="CLU_219994_0_0_6"/>
<dbReference type="PATRIC" id="fig|588858.6.peg.4710"/>